<keyword evidence="3 6" id="KW-0479">Metal-binding</keyword>
<dbReference type="GO" id="GO:0046872">
    <property type="term" value="F:metal ion binding"/>
    <property type="evidence" value="ECO:0007669"/>
    <property type="project" value="UniProtKB-KW"/>
</dbReference>
<keyword evidence="2 6" id="KW-0349">Heme</keyword>
<name>A0A8J7LTG1_9RHOB</name>
<dbReference type="InterPro" id="IPR002327">
    <property type="entry name" value="Cyt_c_1A/1B"/>
</dbReference>
<keyword evidence="10" id="KW-1185">Reference proteome</keyword>
<evidence type="ECO:0000256" key="1">
    <source>
        <dbReference type="ARBA" id="ARBA00022448"/>
    </source>
</evidence>
<dbReference type="SUPFAM" id="SSF46626">
    <property type="entry name" value="Cytochrome c"/>
    <property type="match status" value="1"/>
</dbReference>
<organism evidence="9 10">
    <name type="scientific">Sedimentitalea arenosa</name>
    <dbReference type="NCBI Taxonomy" id="2798803"/>
    <lineage>
        <taxon>Bacteria</taxon>
        <taxon>Pseudomonadati</taxon>
        <taxon>Pseudomonadota</taxon>
        <taxon>Alphaproteobacteria</taxon>
        <taxon>Rhodobacterales</taxon>
        <taxon>Paracoccaceae</taxon>
        <taxon>Sedimentitalea</taxon>
    </lineage>
</organism>
<keyword evidence="4" id="KW-0249">Electron transport</keyword>
<evidence type="ECO:0000313" key="9">
    <source>
        <dbReference type="EMBL" id="MBJ6373089.1"/>
    </source>
</evidence>
<evidence type="ECO:0000259" key="8">
    <source>
        <dbReference type="PROSITE" id="PS51007"/>
    </source>
</evidence>
<dbReference type="Pfam" id="PF00034">
    <property type="entry name" value="Cytochrom_C"/>
    <property type="match status" value="1"/>
</dbReference>
<dbReference type="EMBL" id="JAELVR010000011">
    <property type="protein sequence ID" value="MBJ6373089.1"/>
    <property type="molecule type" value="Genomic_DNA"/>
</dbReference>
<dbReference type="RefSeq" id="WP_199025966.1">
    <property type="nucleotide sequence ID" value="NZ_JAELVR010000011.1"/>
</dbReference>
<feature type="domain" description="Cytochrome c" evidence="8">
    <location>
        <begin position="23"/>
        <end position="127"/>
    </location>
</feature>
<evidence type="ECO:0000256" key="5">
    <source>
        <dbReference type="ARBA" id="ARBA00023004"/>
    </source>
</evidence>
<dbReference type="InterPro" id="IPR036909">
    <property type="entry name" value="Cyt_c-like_dom_sf"/>
</dbReference>
<dbReference type="Gene3D" id="1.10.760.10">
    <property type="entry name" value="Cytochrome c-like domain"/>
    <property type="match status" value="1"/>
</dbReference>
<keyword evidence="7" id="KW-0732">Signal</keyword>
<dbReference type="GO" id="GO:0009055">
    <property type="term" value="F:electron transfer activity"/>
    <property type="evidence" value="ECO:0007669"/>
    <property type="project" value="InterPro"/>
</dbReference>
<evidence type="ECO:0000256" key="2">
    <source>
        <dbReference type="ARBA" id="ARBA00022617"/>
    </source>
</evidence>
<feature type="signal peptide" evidence="7">
    <location>
        <begin position="1"/>
        <end position="21"/>
    </location>
</feature>
<evidence type="ECO:0000313" key="10">
    <source>
        <dbReference type="Proteomes" id="UP000619079"/>
    </source>
</evidence>
<comment type="caution">
    <text evidence="9">The sequence shown here is derived from an EMBL/GenBank/DDBJ whole genome shotgun (WGS) entry which is preliminary data.</text>
</comment>
<evidence type="ECO:0000256" key="4">
    <source>
        <dbReference type="ARBA" id="ARBA00022982"/>
    </source>
</evidence>
<sequence length="129" mass="13790">MIKPILSTAAMIVALSAPAFAEGDADKGERVFNKCKACHEVGADAKNKVGPTLNGIVGAPAAHLGDEFNYSDAMLEAAEGGLVWTEENLAEYLTKPRDFMPGNKMSFAGLRKEQEIADVIAYLQTFPAE</sequence>
<reference evidence="9" key="1">
    <citation type="submission" date="2020-12" db="EMBL/GenBank/DDBJ databases">
        <title>Sedimentitalea sp. nov., isolated from sand in Incheon.</title>
        <authorList>
            <person name="Kim W."/>
        </authorList>
    </citation>
    <scope>NUCLEOTIDE SEQUENCE</scope>
    <source>
        <strain evidence="9">CAU 1593</strain>
    </source>
</reference>
<evidence type="ECO:0000256" key="6">
    <source>
        <dbReference type="PROSITE-ProRule" id="PRU00433"/>
    </source>
</evidence>
<dbReference type="AlphaFoldDB" id="A0A8J7LTG1"/>
<dbReference type="InterPro" id="IPR009056">
    <property type="entry name" value="Cyt_c-like_dom"/>
</dbReference>
<gene>
    <name evidence="9" type="ORF">JF290_16295</name>
</gene>
<dbReference type="PRINTS" id="PR00604">
    <property type="entry name" value="CYTCHRMECIAB"/>
</dbReference>
<proteinExistence type="predicted"/>
<keyword evidence="1" id="KW-0813">Transport</keyword>
<evidence type="ECO:0000256" key="7">
    <source>
        <dbReference type="SAM" id="SignalP"/>
    </source>
</evidence>
<dbReference type="Proteomes" id="UP000619079">
    <property type="component" value="Unassembled WGS sequence"/>
</dbReference>
<protein>
    <submittedName>
        <fullName evidence="9">Cytochrome c family protein</fullName>
    </submittedName>
</protein>
<keyword evidence="5 6" id="KW-0408">Iron</keyword>
<evidence type="ECO:0000256" key="3">
    <source>
        <dbReference type="ARBA" id="ARBA00022723"/>
    </source>
</evidence>
<accession>A0A8J7LTG1</accession>
<dbReference type="PROSITE" id="PS51007">
    <property type="entry name" value="CYTC"/>
    <property type="match status" value="1"/>
</dbReference>
<dbReference type="GO" id="GO:0020037">
    <property type="term" value="F:heme binding"/>
    <property type="evidence" value="ECO:0007669"/>
    <property type="project" value="InterPro"/>
</dbReference>
<feature type="chain" id="PRO_5035206809" evidence="7">
    <location>
        <begin position="22"/>
        <end position="129"/>
    </location>
</feature>
<dbReference type="PANTHER" id="PTHR11961">
    <property type="entry name" value="CYTOCHROME C"/>
    <property type="match status" value="1"/>
</dbReference>